<sequence length="258" mass="29000">AKNLNLPIRKQLLIMRIVPDEVLENLNCKVCCKYLTVSPIGVHPDGGNVCGRCLYGMNTTSTCLFECKDYPNSEMSIPLSLLGYATYPENLFPSLTGSKVSGCEELLPFSSIKSHETTCIYKKYNCPLCHFSGVGSQLIHHFKLDHKRYLSEDHPVFVLNLDRSFSEIYLQFVVETSCLGSTVGKLGKIELVFRVQYRGDALDGTISTCDDEYCDLLSLLSDRVSMSKGSCFNLTFKTDLRFSEAKKVLCTYKIVFIE</sequence>
<dbReference type="Gene3D" id="3.30.40.10">
    <property type="entry name" value="Zinc/RING finger domain, C3HC4 (zinc finger)"/>
    <property type="match status" value="1"/>
</dbReference>
<comment type="caution">
    <text evidence="6">The sequence shown here is derived from an EMBL/GenBank/DDBJ whole genome shotgun (WGS) entry which is preliminary data.</text>
</comment>
<feature type="domain" description="SIAH-type" evidence="5">
    <location>
        <begin position="91"/>
        <end position="147"/>
    </location>
</feature>
<dbReference type="SUPFAM" id="SSF49599">
    <property type="entry name" value="TRAF domain-like"/>
    <property type="match status" value="1"/>
</dbReference>
<evidence type="ECO:0000313" key="6">
    <source>
        <dbReference type="EMBL" id="KAJ8977783.1"/>
    </source>
</evidence>
<evidence type="ECO:0000256" key="3">
    <source>
        <dbReference type="ARBA" id="ARBA00022833"/>
    </source>
</evidence>
<dbReference type="Pfam" id="PF21361">
    <property type="entry name" value="Sina_ZnF"/>
    <property type="match status" value="1"/>
</dbReference>
<dbReference type="EMBL" id="JAPWTJ010000510">
    <property type="protein sequence ID" value="KAJ8977783.1"/>
    <property type="molecule type" value="Genomic_DNA"/>
</dbReference>
<keyword evidence="2 4" id="KW-0863">Zinc-finger</keyword>
<keyword evidence="3" id="KW-0862">Zinc</keyword>
<dbReference type="InterPro" id="IPR013083">
    <property type="entry name" value="Znf_RING/FYVE/PHD"/>
</dbReference>
<keyword evidence="7" id="KW-1185">Reference proteome</keyword>
<dbReference type="InterPro" id="IPR004162">
    <property type="entry name" value="SINA-like_animal"/>
</dbReference>
<keyword evidence="1" id="KW-0479">Metal-binding</keyword>
<reference evidence="6" key="1">
    <citation type="journal article" date="2023" name="Insect Mol. Biol.">
        <title>Genome sequencing provides insights into the evolution of gene families encoding plant cell wall-degrading enzymes in longhorned beetles.</title>
        <authorList>
            <person name="Shin N.R."/>
            <person name="Okamura Y."/>
            <person name="Kirsch R."/>
            <person name="Pauchet Y."/>
        </authorList>
    </citation>
    <scope>NUCLEOTIDE SEQUENCE</scope>
    <source>
        <strain evidence="6">MMC_N1</strain>
    </source>
</reference>
<dbReference type="PANTHER" id="PTHR45877">
    <property type="entry name" value="E3 UBIQUITIN-PROTEIN LIGASE SIAH2"/>
    <property type="match status" value="1"/>
</dbReference>
<feature type="non-terminal residue" evidence="6">
    <location>
        <position position="1"/>
    </location>
</feature>
<evidence type="ECO:0000256" key="4">
    <source>
        <dbReference type="PROSITE-ProRule" id="PRU00455"/>
    </source>
</evidence>
<evidence type="ECO:0000256" key="2">
    <source>
        <dbReference type="ARBA" id="ARBA00022771"/>
    </source>
</evidence>
<protein>
    <recommendedName>
        <fullName evidence="5">SIAH-type domain-containing protein</fullName>
    </recommendedName>
</protein>
<evidence type="ECO:0000313" key="7">
    <source>
        <dbReference type="Proteomes" id="UP001162164"/>
    </source>
</evidence>
<evidence type="ECO:0000256" key="1">
    <source>
        <dbReference type="ARBA" id="ARBA00022723"/>
    </source>
</evidence>
<accession>A0ABQ9JJJ4</accession>
<dbReference type="PANTHER" id="PTHR45877:SF2">
    <property type="entry name" value="E3 UBIQUITIN-PROTEIN LIGASE SINA-RELATED"/>
    <property type="match status" value="1"/>
</dbReference>
<organism evidence="6 7">
    <name type="scientific">Molorchus minor</name>
    <dbReference type="NCBI Taxonomy" id="1323400"/>
    <lineage>
        <taxon>Eukaryota</taxon>
        <taxon>Metazoa</taxon>
        <taxon>Ecdysozoa</taxon>
        <taxon>Arthropoda</taxon>
        <taxon>Hexapoda</taxon>
        <taxon>Insecta</taxon>
        <taxon>Pterygota</taxon>
        <taxon>Neoptera</taxon>
        <taxon>Endopterygota</taxon>
        <taxon>Coleoptera</taxon>
        <taxon>Polyphaga</taxon>
        <taxon>Cucujiformia</taxon>
        <taxon>Chrysomeloidea</taxon>
        <taxon>Cerambycidae</taxon>
        <taxon>Lamiinae</taxon>
        <taxon>Monochamini</taxon>
        <taxon>Molorchus</taxon>
    </lineage>
</organism>
<dbReference type="Proteomes" id="UP001162164">
    <property type="component" value="Unassembled WGS sequence"/>
</dbReference>
<gene>
    <name evidence="6" type="ORF">NQ317_014689</name>
</gene>
<dbReference type="InterPro" id="IPR013010">
    <property type="entry name" value="Znf_SIAH"/>
</dbReference>
<evidence type="ECO:0000259" key="5">
    <source>
        <dbReference type="PROSITE" id="PS51081"/>
    </source>
</evidence>
<name>A0ABQ9JJJ4_9CUCU</name>
<proteinExistence type="predicted"/>
<dbReference type="PROSITE" id="PS51081">
    <property type="entry name" value="ZF_SIAH"/>
    <property type="match status" value="1"/>
</dbReference>